<feature type="compositionally biased region" description="Low complexity" evidence="1">
    <location>
        <begin position="81"/>
        <end position="96"/>
    </location>
</feature>
<organism evidence="2">
    <name type="scientific">Chlamydomonas euryale</name>
    <dbReference type="NCBI Taxonomy" id="1486919"/>
    <lineage>
        <taxon>Eukaryota</taxon>
        <taxon>Viridiplantae</taxon>
        <taxon>Chlorophyta</taxon>
        <taxon>core chlorophytes</taxon>
        <taxon>Chlorophyceae</taxon>
        <taxon>CS clade</taxon>
        <taxon>Chlamydomonadales</taxon>
        <taxon>Chlamydomonadaceae</taxon>
        <taxon>Chlamydomonas</taxon>
    </lineage>
</organism>
<feature type="region of interest" description="Disordered" evidence="1">
    <location>
        <begin position="419"/>
        <end position="441"/>
    </location>
</feature>
<dbReference type="EMBL" id="HBEC01040100">
    <property type="protein sequence ID" value="CAD8306536.1"/>
    <property type="molecule type" value="Transcribed_RNA"/>
</dbReference>
<proteinExistence type="predicted"/>
<sequence>MSEEVTLPLGVVRRLVLRMRCFGGGGSSASYERVCEGITRPVRGRESTGGGTADGPLIEPRAPFAPPPPLQPTSPQEKGRQQSVQEKQPQESVQQQLRHEQQQEQHAQQRHSRAAETLGPKRKLNEGLLDQAFEEVLLDTQQSCHTHDKFEDVFAIISHEGHSSGARTTRYIQPDEYTSLPDVFYRPSMFRNSTLKAFSPASSGNAIRPSPPSKEQRPALGRSASLGAAVRRNMTSVLQRVTSAAVRDTGAPVCHPAEARMTAGATLVPGGGNTSASGGGKAAHDVSNSQGCSAAVRLSKSKACSSHVRQDNSLLSPFMLGAIKSEGACVQPDVGDNAPPPPPVMLSSVGHAGLPRARGSAAAVLCRAAHQLTASTSNNARTSGHLGMTSQPKRNACGCGSCSARTSAHGEAGRALLASLSSSARPRARRHPSEEARRSSCVRQHCHQPRTEAAAACSTAELMLKSAEFFQQADRGGRPGSTPRLSSSQAHEPHSAHARVPLPVLPMRTPNAAVADFLQNKLQEMGYAVRVGNSAAGLA</sequence>
<reference evidence="2" key="1">
    <citation type="submission" date="2021-01" db="EMBL/GenBank/DDBJ databases">
        <authorList>
            <person name="Corre E."/>
            <person name="Pelletier E."/>
            <person name="Niang G."/>
            <person name="Scheremetjew M."/>
            <person name="Finn R."/>
            <person name="Kale V."/>
            <person name="Holt S."/>
            <person name="Cochrane G."/>
            <person name="Meng A."/>
            <person name="Brown T."/>
            <person name="Cohen L."/>
        </authorList>
    </citation>
    <scope>NUCLEOTIDE SEQUENCE</scope>
    <source>
        <strain evidence="2">CCMP219</strain>
    </source>
</reference>
<protein>
    <submittedName>
        <fullName evidence="2">Uncharacterized protein</fullName>
    </submittedName>
</protein>
<feature type="compositionally biased region" description="Pro residues" evidence="1">
    <location>
        <begin position="63"/>
        <end position="72"/>
    </location>
</feature>
<feature type="region of interest" description="Disordered" evidence="1">
    <location>
        <begin position="42"/>
        <end position="122"/>
    </location>
</feature>
<accession>A0A7R9VV18</accession>
<feature type="region of interest" description="Disordered" evidence="1">
    <location>
        <begin position="199"/>
        <end position="226"/>
    </location>
</feature>
<name>A0A7R9VV18_9CHLO</name>
<gene>
    <name evidence="2" type="ORF">CEUR00632_LOCUS18649</name>
</gene>
<evidence type="ECO:0000313" key="2">
    <source>
        <dbReference type="EMBL" id="CAD8306536.1"/>
    </source>
</evidence>
<feature type="region of interest" description="Disordered" evidence="1">
    <location>
        <begin position="473"/>
        <end position="504"/>
    </location>
</feature>
<dbReference type="AlphaFoldDB" id="A0A7R9VV18"/>
<evidence type="ECO:0000256" key="1">
    <source>
        <dbReference type="SAM" id="MobiDB-lite"/>
    </source>
</evidence>